<dbReference type="AlphaFoldDB" id="A0A1A2ZPM3"/>
<comment type="caution">
    <text evidence="2">The sequence shown here is derived from an EMBL/GenBank/DDBJ whole genome shotgun (WGS) entry which is preliminary data.</text>
</comment>
<proteinExistence type="predicted"/>
<evidence type="ECO:0000256" key="1">
    <source>
        <dbReference type="ARBA" id="ARBA00023002"/>
    </source>
</evidence>
<dbReference type="SUPFAM" id="SSF51735">
    <property type="entry name" value="NAD(P)-binding Rossmann-fold domains"/>
    <property type="match status" value="1"/>
</dbReference>
<dbReference type="Gene3D" id="3.40.50.720">
    <property type="entry name" value="NAD(P)-binding Rossmann-like Domain"/>
    <property type="match status" value="1"/>
</dbReference>
<dbReference type="OrthoDB" id="9797538at2"/>
<dbReference type="PANTHER" id="PTHR43899">
    <property type="entry name" value="RH59310P"/>
    <property type="match status" value="1"/>
</dbReference>
<protein>
    <submittedName>
        <fullName evidence="2">Short-chain dehydrogenase</fullName>
    </submittedName>
</protein>
<sequence length="262" mass="28023">MIDSAKYGPWAVIAGGSEGVGAEFARLLAEAGLNLVLIARKPDPLAETAERCRRYGHEVRTVPIDLSDTAASVRIAEATAGLDVGLLILNAGANTHSREFLDGDLAEFQRVIDLNLSTPLALIHHYGQPMRARGRGGIVLIGSLAGYLGSVRHTVYGGVKAFGRIFAEGLWLELREHGVDVLELVLGVTRTPAMERVGLNFDVPGMTVSDPADVAREGLEWLSRGPVRVVSGNEEIVAMRSDPDRAAAVLGAHRTMQRLMGS</sequence>
<dbReference type="PANTHER" id="PTHR43899:SF4">
    <property type="entry name" value="17 BETA-HYDROXYSTEROID DEHYDROGENASE TYPE 3"/>
    <property type="match status" value="1"/>
</dbReference>
<dbReference type="InterPro" id="IPR036291">
    <property type="entry name" value="NAD(P)-bd_dom_sf"/>
</dbReference>
<evidence type="ECO:0000313" key="3">
    <source>
        <dbReference type="Proteomes" id="UP000093592"/>
    </source>
</evidence>
<dbReference type="RefSeq" id="WP_065013199.1">
    <property type="nucleotide sequence ID" value="NZ_LZKJ01000045.1"/>
</dbReference>
<organism evidence="2 3">
    <name type="scientific">Mycobacterium kyorinense</name>
    <dbReference type="NCBI Taxonomy" id="487514"/>
    <lineage>
        <taxon>Bacteria</taxon>
        <taxon>Bacillati</taxon>
        <taxon>Actinomycetota</taxon>
        <taxon>Actinomycetes</taxon>
        <taxon>Mycobacteriales</taxon>
        <taxon>Mycobacteriaceae</taxon>
        <taxon>Mycobacterium</taxon>
    </lineage>
</organism>
<name>A0A1A2ZPM3_9MYCO</name>
<dbReference type="Pfam" id="PF00106">
    <property type="entry name" value="adh_short"/>
    <property type="match status" value="1"/>
</dbReference>
<evidence type="ECO:0000313" key="2">
    <source>
        <dbReference type="EMBL" id="OBI51016.1"/>
    </source>
</evidence>
<dbReference type="InterPro" id="IPR051019">
    <property type="entry name" value="VLCFA-Steroid_DH"/>
</dbReference>
<dbReference type="Proteomes" id="UP000093592">
    <property type="component" value="Unassembled WGS sequence"/>
</dbReference>
<gene>
    <name evidence="2" type="ORF">A5707_14335</name>
</gene>
<dbReference type="EMBL" id="LZKJ01000045">
    <property type="protein sequence ID" value="OBI51016.1"/>
    <property type="molecule type" value="Genomic_DNA"/>
</dbReference>
<keyword evidence="1" id="KW-0560">Oxidoreductase</keyword>
<dbReference type="InterPro" id="IPR002347">
    <property type="entry name" value="SDR_fam"/>
</dbReference>
<accession>A0A1A2ZPM3</accession>
<reference evidence="3" key="1">
    <citation type="submission" date="2016-06" db="EMBL/GenBank/DDBJ databases">
        <authorList>
            <person name="Sutton G."/>
            <person name="Brinkac L."/>
            <person name="Sanka R."/>
            <person name="Adams M."/>
            <person name="Lau E."/>
            <person name="Sam S."/>
            <person name="Sreng N."/>
            <person name="Him V."/>
            <person name="Kerleguer A."/>
            <person name="Cheng S."/>
        </authorList>
    </citation>
    <scope>NUCLEOTIDE SEQUENCE [LARGE SCALE GENOMIC DNA]</scope>
    <source>
        <strain evidence="3">E861</strain>
    </source>
</reference>
<dbReference type="GO" id="GO:0016491">
    <property type="term" value="F:oxidoreductase activity"/>
    <property type="evidence" value="ECO:0007669"/>
    <property type="project" value="UniProtKB-KW"/>
</dbReference>
<dbReference type="PRINTS" id="PR00081">
    <property type="entry name" value="GDHRDH"/>
</dbReference>